<comment type="function">
    <text evidence="11">Catalyzes the specific phosphorylation of the 3-hydroxyl group of shikimic acid using ATP as a cosubstrate.</text>
</comment>
<dbReference type="InterPro" id="IPR000623">
    <property type="entry name" value="Shikimate_kinase/TSH1"/>
</dbReference>
<comment type="caution">
    <text evidence="11">Lacks conserved residue(s) required for the propagation of feature annotation.</text>
</comment>
<evidence type="ECO:0000256" key="1">
    <source>
        <dbReference type="ARBA" id="ARBA00004842"/>
    </source>
</evidence>
<keyword evidence="11" id="KW-0479">Metal-binding</keyword>
<keyword evidence="4 11" id="KW-0028">Amino-acid biosynthesis</keyword>
<dbReference type="PROSITE" id="PS01128">
    <property type="entry name" value="SHIKIMATE_KINASE"/>
    <property type="match status" value="1"/>
</dbReference>
<feature type="binding site" evidence="11">
    <location>
        <position position="17"/>
    </location>
    <ligand>
        <name>Mg(2+)</name>
        <dbReference type="ChEBI" id="CHEBI:18420"/>
    </ligand>
</feature>
<comment type="caution">
    <text evidence="12">The sequence shown here is derived from an EMBL/GenBank/DDBJ whole genome shotgun (WGS) entry which is preliminary data.</text>
</comment>
<dbReference type="SUPFAM" id="SSF52540">
    <property type="entry name" value="P-loop containing nucleoside triphosphate hydrolases"/>
    <property type="match status" value="1"/>
</dbReference>
<dbReference type="EC" id="2.7.1.71" evidence="3 11"/>
<comment type="similarity">
    <text evidence="2 11">Belongs to the shikimate kinase family.</text>
</comment>
<keyword evidence="11" id="KW-0963">Cytoplasm</keyword>
<evidence type="ECO:0000256" key="9">
    <source>
        <dbReference type="ARBA" id="ARBA00023141"/>
    </source>
</evidence>
<dbReference type="PANTHER" id="PTHR21087:SF16">
    <property type="entry name" value="SHIKIMATE KINASE 1, CHLOROPLASTIC"/>
    <property type="match status" value="1"/>
</dbReference>
<comment type="pathway">
    <text evidence="1 11">Metabolic intermediate biosynthesis; chorismate biosynthesis; chorismate from D-erythrose 4-phosphate and phosphoenolpyruvate: step 5/7.</text>
</comment>
<evidence type="ECO:0000256" key="10">
    <source>
        <dbReference type="ARBA" id="ARBA00048567"/>
    </source>
</evidence>
<evidence type="ECO:0000256" key="8">
    <source>
        <dbReference type="ARBA" id="ARBA00022840"/>
    </source>
</evidence>
<evidence type="ECO:0000256" key="2">
    <source>
        <dbReference type="ARBA" id="ARBA00006997"/>
    </source>
</evidence>
<evidence type="ECO:0000256" key="11">
    <source>
        <dbReference type="HAMAP-Rule" id="MF_00109"/>
    </source>
</evidence>
<feature type="binding site" evidence="11">
    <location>
        <begin position="13"/>
        <end position="18"/>
    </location>
    <ligand>
        <name>ATP</name>
        <dbReference type="ChEBI" id="CHEBI:30616"/>
    </ligand>
</feature>
<evidence type="ECO:0000256" key="5">
    <source>
        <dbReference type="ARBA" id="ARBA00022679"/>
    </source>
</evidence>
<evidence type="ECO:0000313" key="13">
    <source>
        <dbReference type="Proteomes" id="UP001652445"/>
    </source>
</evidence>
<comment type="catalytic activity">
    <reaction evidence="10 11">
        <text>shikimate + ATP = 3-phosphoshikimate + ADP + H(+)</text>
        <dbReference type="Rhea" id="RHEA:13121"/>
        <dbReference type="ChEBI" id="CHEBI:15378"/>
        <dbReference type="ChEBI" id="CHEBI:30616"/>
        <dbReference type="ChEBI" id="CHEBI:36208"/>
        <dbReference type="ChEBI" id="CHEBI:145989"/>
        <dbReference type="ChEBI" id="CHEBI:456216"/>
        <dbReference type="EC" id="2.7.1.71"/>
    </reaction>
</comment>
<sequence length="168" mass="18502">MRVKNVVLIGFMGTGKSTVGKVLAGRLGWQFVDTDQKVEERQGMTISEMFATLGESAFRQTESETLDSVLEQSSQVISTGGGAILAERNRLSMKKDGYVIALKAAAETIIERVKHDQSRPLVQGDVEERVHKLLESRRNAYDFADLIIDTTGVSVEEIVEQIIASTLD</sequence>
<dbReference type="HAMAP" id="MF_00109">
    <property type="entry name" value="Shikimate_kinase"/>
    <property type="match status" value="1"/>
</dbReference>
<keyword evidence="13" id="KW-1185">Reference proteome</keyword>
<evidence type="ECO:0000256" key="3">
    <source>
        <dbReference type="ARBA" id="ARBA00012154"/>
    </source>
</evidence>
<name>A0ABT2UKN7_9BACL</name>
<proteinExistence type="inferred from homology"/>
<comment type="subunit">
    <text evidence="11">Monomer.</text>
</comment>
<dbReference type="InterPro" id="IPR027417">
    <property type="entry name" value="P-loop_NTPase"/>
</dbReference>
<dbReference type="RefSeq" id="WP_262686249.1">
    <property type="nucleotide sequence ID" value="NZ_JAOQIO010000094.1"/>
</dbReference>
<gene>
    <name evidence="11" type="primary">aroK</name>
    <name evidence="12" type="ORF">OB236_24175</name>
</gene>
<organism evidence="12 13">
    <name type="scientific">Paenibacillus baimaensis</name>
    <dbReference type="NCBI Taxonomy" id="2982185"/>
    <lineage>
        <taxon>Bacteria</taxon>
        <taxon>Bacillati</taxon>
        <taxon>Bacillota</taxon>
        <taxon>Bacilli</taxon>
        <taxon>Bacillales</taxon>
        <taxon>Paenibacillaceae</taxon>
        <taxon>Paenibacillus</taxon>
    </lineage>
</organism>
<comment type="cofactor">
    <cofactor evidence="11">
        <name>Mg(2+)</name>
        <dbReference type="ChEBI" id="CHEBI:18420"/>
    </cofactor>
    <text evidence="11">Binds 1 Mg(2+) ion per subunit.</text>
</comment>
<dbReference type="PRINTS" id="PR01100">
    <property type="entry name" value="SHIKIMTKNASE"/>
</dbReference>
<dbReference type="InterPro" id="IPR023000">
    <property type="entry name" value="Shikimate_kinase_CS"/>
</dbReference>
<feature type="binding site" evidence="11">
    <location>
        <position position="137"/>
    </location>
    <ligand>
        <name>substrate</name>
    </ligand>
</feature>
<comment type="subcellular location">
    <subcellularLocation>
        <location evidence="11">Cytoplasm</location>
    </subcellularLocation>
</comment>
<evidence type="ECO:0000256" key="7">
    <source>
        <dbReference type="ARBA" id="ARBA00022777"/>
    </source>
</evidence>
<dbReference type="InterPro" id="IPR031322">
    <property type="entry name" value="Shikimate/glucono_kinase"/>
</dbReference>
<keyword evidence="7 11" id="KW-0418">Kinase</keyword>
<dbReference type="Gene3D" id="3.40.50.300">
    <property type="entry name" value="P-loop containing nucleotide triphosphate hydrolases"/>
    <property type="match status" value="1"/>
</dbReference>
<reference evidence="12 13" key="1">
    <citation type="submission" date="2022-09" db="EMBL/GenBank/DDBJ databases">
        <authorList>
            <person name="Han X.L."/>
            <person name="Wang Q."/>
            <person name="Lu T."/>
        </authorList>
    </citation>
    <scope>NUCLEOTIDE SEQUENCE [LARGE SCALE GENOMIC DNA]</scope>
    <source>
        <strain evidence="12 13">WQ 127069</strain>
    </source>
</reference>
<keyword evidence="11" id="KW-0460">Magnesium</keyword>
<dbReference type="EMBL" id="JAOQIO010000094">
    <property type="protein sequence ID" value="MCU6795209.1"/>
    <property type="molecule type" value="Genomic_DNA"/>
</dbReference>
<feature type="binding site" evidence="11">
    <location>
        <position position="81"/>
    </location>
    <ligand>
        <name>substrate</name>
    </ligand>
</feature>
<keyword evidence="5 11" id="KW-0808">Transferase</keyword>
<keyword evidence="9 11" id="KW-0057">Aromatic amino acid biosynthesis</keyword>
<evidence type="ECO:0000256" key="4">
    <source>
        <dbReference type="ARBA" id="ARBA00022605"/>
    </source>
</evidence>
<dbReference type="Pfam" id="PF01202">
    <property type="entry name" value="SKI"/>
    <property type="match status" value="1"/>
</dbReference>
<dbReference type="CDD" id="cd00464">
    <property type="entry name" value="SK"/>
    <property type="match status" value="1"/>
</dbReference>
<protein>
    <recommendedName>
        <fullName evidence="3 11">Shikimate kinase</fullName>
        <shortName evidence="11">SK</shortName>
        <ecNumber evidence="3 11">2.7.1.71</ecNumber>
    </recommendedName>
</protein>
<keyword evidence="6 11" id="KW-0547">Nucleotide-binding</keyword>
<feature type="binding site" evidence="11">
    <location>
        <position position="59"/>
    </location>
    <ligand>
        <name>substrate</name>
    </ligand>
</feature>
<accession>A0ABT2UKN7</accession>
<feature type="binding site" evidence="11">
    <location>
        <position position="35"/>
    </location>
    <ligand>
        <name>substrate</name>
    </ligand>
</feature>
<dbReference type="Proteomes" id="UP001652445">
    <property type="component" value="Unassembled WGS sequence"/>
</dbReference>
<dbReference type="PANTHER" id="PTHR21087">
    <property type="entry name" value="SHIKIMATE KINASE"/>
    <property type="match status" value="1"/>
</dbReference>
<keyword evidence="8 11" id="KW-0067">ATP-binding</keyword>
<evidence type="ECO:0000313" key="12">
    <source>
        <dbReference type="EMBL" id="MCU6795209.1"/>
    </source>
</evidence>
<dbReference type="GO" id="GO:0016301">
    <property type="term" value="F:kinase activity"/>
    <property type="evidence" value="ECO:0007669"/>
    <property type="project" value="UniProtKB-KW"/>
</dbReference>
<evidence type="ECO:0000256" key="6">
    <source>
        <dbReference type="ARBA" id="ARBA00022741"/>
    </source>
</evidence>
<feature type="binding site" evidence="11">
    <location>
        <position position="119"/>
    </location>
    <ligand>
        <name>ATP</name>
        <dbReference type="ChEBI" id="CHEBI:30616"/>
    </ligand>
</feature>